<comment type="subcellular location">
    <subcellularLocation>
        <location evidence="1">Membrane</location>
        <topology evidence="1">Multi-pass membrane protein</topology>
    </subcellularLocation>
</comment>
<proteinExistence type="predicted"/>
<dbReference type="PANTHER" id="PTHR31465:SF1">
    <property type="entry name" value="PROTEIN RTA1-RELATED"/>
    <property type="match status" value="1"/>
</dbReference>
<protein>
    <submittedName>
        <fullName evidence="6">RTA1-like protein</fullName>
    </submittedName>
</protein>
<keyword evidence="7" id="KW-1185">Reference proteome</keyword>
<dbReference type="PANTHER" id="PTHR31465">
    <property type="entry name" value="PROTEIN RTA1-RELATED"/>
    <property type="match status" value="1"/>
</dbReference>
<gene>
    <name evidence="6" type="ORF">TCE0_034f11054</name>
</gene>
<feature type="transmembrane region" description="Helical" evidence="5">
    <location>
        <begin position="197"/>
        <end position="220"/>
    </location>
</feature>
<evidence type="ECO:0000256" key="3">
    <source>
        <dbReference type="ARBA" id="ARBA00022989"/>
    </source>
</evidence>
<feature type="transmembrane region" description="Helical" evidence="5">
    <location>
        <begin position="12"/>
        <end position="31"/>
    </location>
</feature>
<dbReference type="EMBL" id="DF933830">
    <property type="protein sequence ID" value="GAM39473.1"/>
    <property type="molecule type" value="Genomic_DNA"/>
</dbReference>
<evidence type="ECO:0000256" key="4">
    <source>
        <dbReference type="ARBA" id="ARBA00023136"/>
    </source>
</evidence>
<name>A0A6V8HDX7_TALPI</name>
<feature type="transmembrane region" description="Helical" evidence="5">
    <location>
        <begin position="232"/>
        <end position="252"/>
    </location>
</feature>
<keyword evidence="4 5" id="KW-0472">Membrane</keyword>
<dbReference type="Proteomes" id="UP000053095">
    <property type="component" value="Unassembled WGS sequence"/>
</dbReference>
<keyword evidence="2 5" id="KW-0812">Transmembrane</keyword>
<dbReference type="AlphaFoldDB" id="A0A6V8HDX7"/>
<dbReference type="GO" id="GO:0016020">
    <property type="term" value="C:membrane"/>
    <property type="evidence" value="ECO:0007669"/>
    <property type="project" value="UniProtKB-SubCell"/>
</dbReference>
<feature type="transmembrane region" description="Helical" evidence="5">
    <location>
        <begin position="117"/>
        <end position="140"/>
    </location>
</feature>
<evidence type="ECO:0000256" key="1">
    <source>
        <dbReference type="ARBA" id="ARBA00004141"/>
    </source>
</evidence>
<feature type="transmembrane region" description="Helical" evidence="5">
    <location>
        <begin position="152"/>
        <end position="176"/>
    </location>
</feature>
<evidence type="ECO:0000256" key="5">
    <source>
        <dbReference type="SAM" id="Phobius"/>
    </source>
</evidence>
<evidence type="ECO:0000313" key="6">
    <source>
        <dbReference type="EMBL" id="GAM39473.1"/>
    </source>
</evidence>
<feature type="transmembrane region" description="Helical" evidence="5">
    <location>
        <begin position="38"/>
        <end position="56"/>
    </location>
</feature>
<comment type="caution">
    <text evidence="6">The sequence shown here is derived from an EMBL/GenBank/DDBJ whole genome shotgun (WGS) entry which is preliminary data.</text>
</comment>
<organism evidence="6 7">
    <name type="scientific">Talaromyces pinophilus</name>
    <name type="common">Penicillium pinophilum</name>
    <dbReference type="NCBI Taxonomy" id="128442"/>
    <lineage>
        <taxon>Eukaryota</taxon>
        <taxon>Fungi</taxon>
        <taxon>Dikarya</taxon>
        <taxon>Ascomycota</taxon>
        <taxon>Pezizomycotina</taxon>
        <taxon>Eurotiomycetes</taxon>
        <taxon>Eurotiomycetidae</taxon>
        <taxon>Eurotiales</taxon>
        <taxon>Trichocomaceae</taxon>
        <taxon>Talaromyces</taxon>
        <taxon>Talaromyces sect. Talaromyces</taxon>
    </lineage>
</organism>
<evidence type="ECO:0000313" key="7">
    <source>
        <dbReference type="Proteomes" id="UP000053095"/>
    </source>
</evidence>
<sequence length="284" mass="31472">MGSAPYYYTPSLGAAIIFVLLFAATTALHMYQMCKTKTWFLLAFCCGGIFEAAGYITRAKSATESGIPRYEIGPFVAQNMLLLVAPALFAASIYMELGRISAAVGGDAFLLVRRQRLTGTFVAGDVIAFLSQFGGSGLMAASNLSVRNIGRIIATVGLFVQICFFSCFIVAGLLFHHRLRKTPTPRLLDQQLPYQRHMYVIYGTSVLIFARSIVRVIEFIQGLDGYIATHQLFIFIFDAVPMFVVMFILNWIHPSEIKSLINGGKMAKWVRLVDRPIALAAEHY</sequence>
<reference evidence="7" key="1">
    <citation type="journal article" date="2015" name="Genome Announc.">
        <title>Draft genome sequence of Talaromyces cellulolyticus strain Y-94, a source of lignocellulosic biomass-degrading enzymes.</title>
        <authorList>
            <person name="Fujii T."/>
            <person name="Koike H."/>
            <person name="Sawayama S."/>
            <person name="Yano S."/>
            <person name="Inoue H."/>
        </authorList>
    </citation>
    <scope>NUCLEOTIDE SEQUENCE [LARGE SCALE GENOMIC DNA]</scope>
    <source>
        <strain evidence="7">Y-94</strain>
    </source>
</reference>
<keyword evidence="3 5" id="KW-1133">Transmembrane helix</keyword>
<dbReference type="InterPro" id="IPR007568">
    <property type="entry name" value="RTA1"/>
</dbReference>
<accession>A0A6V8HDX7</accession>
<feature type="transmembrane region" description="Helical" evidence="5">
    <location>
        <begin position="76"/>
        <end position="97"/>
    </location>
</feature>
<dbReference type="Pfam" id="PF04479">
    <property type="entry name" value="RTA1"/>
    <property type="match status" value="1"/>
</dbReference>
<evidence type="ECO:0000256" key="2">
    <source>
        <dbReference type="ARBA" id="ARBA00022692"/>
    </source>
</evidence>